<proteinExistence type="predicted"/>
<feature type="transmembrane region" description="Helical" evidence="2">
    <location>
        <begin position="47"/>
        <end position="71"/>
    </location>
</feature>
<dbReference type="EMBL" id="GISG01132433">
    <property type="protein sequence ID" value="MBA4643214.1"/>
    <property type="molecule type" value="Transcribed_RNA"/>
</dbReference>
<protein>
    <submittedName>
        <fullName evidence="3">Uncharacterized protein</fullName>
    </submittedName>
</protein>
<keyword evidence="2" id="KW-0812">Transmembrane</keyword>
<evidence type="ECO:0000256" key="2">
    <source>
        <dbReference type="SAM" id="Phobius"/>
    </source>
</evidence>
<organism evidence="3">
    <name type="scientific">Opuntia streptacantha</name>
    <name type="common">Prickly pear cactus</name>
    <name type="synonym">Opuntia cardona</name>
    <dbReference type="NCBI Taxonomy" id="393608"/>
    <lineage>
        <taxon>Eukaryota</taxon>
        <taxon>Viridiplantae</taxon>
        <taxon>Streptophyta</taxon>
        <taxon>Embryophyta</taxon>
        <taxon>Tracheophyta</taxon>
        <taxon>Spermatophyta</taxon>
        <taxon>Magnoliopsida</taxon>
        <taxon>eudicotyledons</taxon>
        <taxon>Gunneridae</taxon>
        <taxon>Pentapetalae</taxon>
        <taxon>Caryophyllales</taxon>
        <taxon>Cactineae</taxon>
        <taxon>Cactaceae</taxon>
        <taxon>Opuntioideae</taxon>
        <taxon>Opuntia</taxon>
    </lineage>
</organism>
<feature type="compositionally biased region" description="Basic residues" evidence="1">
    <location>
        <begin position="111"/>
        <end position="121"/>
    </location>
</feature>
<sequence length="146" mass="15944">MNICSGSTSFLRRLLSHGLGMHQGSLCLLTRCMNQFLQETSSSSPYFLLHLTLPLFFLMISFFILIITSILHNTILVINNTLGIRAFLSNTFTRQRSTTNRPTLLEASVQRHPHRHVRRHLGPIPPVAAHGGGGGGGGERGGVGQG</sequence>
<reference evidence="3" key="2">
    <citation type="submission" date="2020-07" db="EMBL/GenBank/DDBJ databases">
        <authorList>
            <person name="Vera ALvarez R."/>
            <person name="Arias-Moreno D.M."/>
            <person name="Jimenez-Jacinto V."/>
            <person name="Jimenez-Bremont J.F."/>
            <person name="Swaminathan K."/>
            <person name="Moose S.P."/>
            <person name="Guerrero-Gonzalez M.L."/>
            <person name="Marino-Ramirez L."/>
            <person name="Landsman D."/>
            <person name="Rodriguez-Kessler M."/>
            <person name="Delgado-Sanchez P."/>
        </authorList>
    </citation>
    <scope>NUCLEOTIDE SEQUENCE</scope>
    <source>
        <tissue evidence="3">Cladode</tissue>
    </source>
</reference>
<reference evidence="3" key="1">
    <citation type="journal article" date="2013" name="J. Plant Res.">
        <title>Effect of fungi and light on seed germination of three Opuntia species from semiarid lands of central Mexico.</title>
        <authorList>
            <person name="Delgado-Sanchez P."/>
            <person name="Jimenez-Bremont J.F."/>
            <person name="Guerrero-Gonzalez Mde L."/>
            <person name="Flores J."/>
        </authorList>
    </citation>
    <scope>NUCLEOTIDE SEQUENCE</scope>
    <source>
        <tissue evidence="3">Cladode</tissue>
    </source>
</reference>
<dbReference type="EMBL" id="GISG01132432">
    <property type="protein sequence ID" value="MBA4643213.1"/>
    <property type="molecule type" value="Transcribed_RNA"/>
</dbReference>
<name>A0A7C8ZHA4_OPUST</name>
<evidence type="ECO:0000313" key="3">
    <source>
        <dbReference type="EMBL" id="MBA4643214.1"/>
    </source>
</evidence>
<feature type="compositionally biased region" description="Gly residues" evidence="1">
    <location>
        <begin position="130"/>
        <end position="146"/>
    </location>
</feature>
<accession>A0A7C8ZHA4</accession>
<feature type="region of interest" description="Disordered" evidence="1">
    <location>
        <begin position="111"/>
        <end position="146"/>
    </location>
</feature>
<evidence type="ECO:0000256" key="1">
    <source>
        <dbReference type="SAM" id="MobiDB-lite"/>
    </source>
</evidence>
<keyword evidence="2" id="KW-1133">Transmembrane helix</keyword>
<dbReference type="AlphaFoldDB" id="A0A7C8ZHA4"/>
<keyword evidence="2" id="KW-0472">Membrane</keyword>